<evidence type="ECO:0000256" key="5">
    <source>
        <dbReference type="ARBA" id="ARBA00023136"/>
    </source>
</evidence>
<comment type="caution">
    <text evidence="7">The sequence shown here is derived from an EMBL/GenBank/DDBJ whole genome shotgun (WGS) entry which is preliminary data.</text>
</comment>
<accession>G7DZ73</accession>
<dbReference type="InterPro" id="IPR018937">
    <property type="entry name" value="MMgT"/>
</dbReference>
<comment type="subcellular location">
    <subcellularLocation>
        <location evidence="1">Endomembrane system</location>
        <topology evidence="1">Multi-pass membrane protein</topology>
    </subcellularLocation>
</comment>
<evidence type="ECO:0000256" key="1">
    <source>
        <dbReference type="ARBA" id="ARBA00004127"/>
    </source>
</evidence>
<organism evidence="7 8">
    <name type="scientific">Mixia osmundae (strain CBS 9802 / IAM 14324 / JCM 22182 / KY 12970)</name>
    <dbReference type="NCBI Taxonomy" id="764103"/>
    <lineage>
        <taxon>Eukaryota</taxon>
        <taxon>Fungi</taxon>
        <taxon>Dikarya</taxon>
        <taxon>Basidiomycota</taxon>
        <taxon>Pucciniomycotina</taxon>
        <taxon>Mixiomycetes</taxon>
        <taxon>Mixiales</taxon>
        <taxon>Mixiaceae</taxon>
        <taxon>Mixia</taxon>
    </lineage>
</organism>
<dbReference type="AlphaFoldDB" id="G7DZ73"/>
<dbReference type="PANTHER" id="PTHR28144">
    <property type="entry name" value="ER MEMBRANE PROTEIN COMPLEX SUBUNIT 5"/>
    <property type="match status" value="1"/>
</dbReference>
<dbReference type="HOGENOM" id="CLU_122437_2_0_1"/>
<feature type="transmembrane region" description="Helical" evidence="6">
    <location>
        <begin position="51"/>
        <end position="73"/>
    </location>
</feature>
<dbReference type="eggNOG" id="ENOG502SDRY">
    <property type="taxonomic scope" value="Eukaryota"/>
</dbReference>
<dbReference type="RefSeq" id="XP_014566755.1">
    <property type="nucleotide sequence ID" value="XM_014711269.1"/>
</dbReference>
<dbReference type="Pfam" id="PF10270">
    <property type="entry name" value="MMgT"/>
    <property type="match status" value="1"/>
</dbReference>
<evidence type="ECO:0000256" key="4">
    <source>
        <dbReference type="ARBA" id="ARBA00022989"/>
    </source>
</evidence>
<dbReference type="OrthoDB" id="44756at2759"/>
<evidence type="ECO:0000313" key="8">
    <source>
        <dbReference type="Proteomes" id="UP000009131"/>
    </source>
</evidence>
<keyword evidence="4 6" id="KW-1133">Transmembrane helix</keyword>
<protein>
    <recommendedName>
        <fullName evidence="9">Membrane magnesium transporter</fullName>
    </recommendedName>
</protein>
<evidence type="ECO:0000313" key="7">
    <source>
        <dbReference type="EMBL" id="GAA95883.1"/>
    </source>
</evidence>
<evidence type="ECO:0008006" key="9">
    <source>
        <dbReference type="Google" id="ProtNLM"/>
    </source>
</evidence>
<name>G7DZ73_MIXOS</name>
<comment type="similarity">
    <text evidence="2">Belongs to the membrane magnesium transporter (TC 1.A.67) family.</text>
</comment>
<keyword evidence="5 6" id="KW-0472">Membrane</keyword>
<dbReference type="OMA" id="YSAFIAW"/>
<dbReference type="EMBL" id="BABT02000067">
    <property type="protein sequence ID" value="GAA95883.1"/>
    <property type="molecule type" value="Genomic_DNA"/>
</dbReference>
<keyword evidence="8" id="KW-1185">Reference proteome</keyword>
<dbReference type="Proteomes" id="UP000009131">
    <property type="component" value="Unassembled WGS sequence"/>
</dbReference>
<dbReference type="PANTHER" id="PTHR28144:SF1">
    <property type="entry name" value="ER MEMBRANE PROTEIN COMPLEX SUBUNIT 5"/>
    <property type="match status" value="1"/>
</dbReference>
<keyword evidence="3 6" id="KW-0812">Transmembrane</keyword>
<evidence type="ECO:0000256" key="6">
    <source>
        <dbReference type="SAM" id="Phobius"/>
    </source>
</evidence>
<proteinExistence type="inferred from homology"/>
<reference evidence="7 8" key="1">
    <citation type="journal article" date="2011" name="J. Gen. Appl. Microbiol.">
        <title>Draft genome sequencing of the enigmatic basidiomycete Mixia osmundae.</title>
        <authorList>
            <person name="Nishida H."/>
            <person name="Nagatsuka Y."/>
            <person name="Sugiyama J."/>
        </authorList>
    </citation>
    <scope>NUCLEOTIDE SEQUENCE [LARGE SCALE GENOMIC DNA]</scope>
    <source>
        <strain evidence="8">CBS 9802 / IAM 14324 / JCM 22182 / KY 12970</strain>
    </source>
</reference>
<feature type="transmembrane region" description="Helical" evidence="6">
    <location>
        <begin position="12"/>
        <end position="31"/>
    </location>
</feature>
<reference evidence="7 8" key="2">
    <citation type="journal article" date="2012" name="Open Biol.">
        <title>Characteristics of nucleosomes and linker DNA regions on the genome of the basidiomycete Mixia osmundae revealed by mono- and dinucleosome mapping.</title>
        <authorList>
            <person name="Nishida H."/>
            <person name="Kondo S."/>
            <person name="Matsumoto T."/>
            <person name="Suzuki Y."/>
            <person name="Yoshikawa H."/>
            <person name="Taylor T.D."/>
            <person name="Sugiyama J."/>
        </authorList>
    </citation>
    <scope>NUCLEOTIDE SEQUENCE [LARGE SCALE GENOMIC DNA]</scope>
    <source>
        <strain evidence="8">CBS 9802 / IAM 14324 / JCM 22182 / KY 12970</strain>
    </source>
</reference>
<sequence length="131" mass="14537">MRKELSILQGIGRVSLFFGSLIFFHAAYSTWEARVLSADPELSRGSLPKDIFPEVIASFTLLALGVVFTATPLKEISWVSEYRHRNIDQIDARVGFMDLHHRGKLFFGDGVPVKSAPTITLTGESGEVKVE</sequence>
<dbReference type="GO" id="GO:0072546">
    <property type="term" value="C:EMC complex"/>
    <property type="evidence" value="ECO:0007669"/>
    <property type="project" value="TreeGrafter"/>
</dbReference>
<dbReference type="InterPro" id="IPR053279">
    <property type="entry name" value="EMC_subunit"/>
</dbReference>
<evidence type="ECO:0000256" key="2">
    <source>
        <dbReference type="ARBA" id="ARBA00006109"/>
    </source>
</evidence>
<dbReference type="STRING" id="764103.G7DZ73"/>
<gene>
    <name evidence="7" type="primary">Mo02541</name>
    <name evidence="7" type="ORF">E5Q_02541</name>
</gene>
<dbReference type="GO" id="GO:0034975">
    <property type="term" value="P:protein folding in endoplasmic reticulum"/>
    <property type="evidence" value="ECO:0007669"/>
    <property type="project" value="TreeGrafter"/>
</dbReference>
<dbReference type="InParanoid" id="G7DZ73"/>
<evidence type="ECO:0000256" key="3">
    <source>
        <dbReference type="ARBA" id="ARBA00022692"/>
    </source>
</evidence>